<evidence type="ECO:0000313" key="3">
    <source>
        <dbReference type="Proteomes" id="UP001220509"/>
    </source>
</evidence>
<sequence length="147" mass="16719">MRAVTIRQPWATLIAIGEKRFETRSWATKHRGEIAIHAGKAIDKKACEDPAIKIILTKHGYMTPGDLPTGAIIATGMLIDCWQSFTQEDQVILESAGRMRSITDFEEQVGDYTEGRYAWELDQMKRLQNPVPAKGYLSLWHWEKSSI</sequence>
<dbReference type="InterPro" id="IPR007374">
    <property type="entry name" value="ASCH_domain"/>
</dbReference>
<dbReference type="Proteomes" id="UP001220509">
    <property type="component" value="Chromosome"/>
</dbReference>
<feature type="domain" description="ASCH" evidence="1">
    <location>
        <begin position="5"/>
        <end position="89"/>
    </location>
</feature>
<dbReference type="RefSeq" id="WP_273612858.1">
    <property type="nucleotide sequence ID" value="NZ_CP117416.1"/>
</dbReference>
<dbReference type="CDD" id="cd06554">
    <property type="entry name" value="ASCH_ASC-1_like"/>
    <property type="match status" value="1"/>
</dbReference>
<keyword evidence="3" id="KW-1185">Reference proteome</keyword>
<dbReference type="EMBL" id="CP117416">
    <property type="protein sequence ID" value="WCT54319.1"/>
    <property type="molecule type" value="Genomic_DNA"/>
</dbReference>
<gene>
    <name evidence="2" type="ORF">PQ456_14025</name>
</gene>
<evidence type="ECO:0000313" key="2">
    <source>
        <dbReference type="EMBL" id="WCT54319.1"/>
    </source>
</evidence>
<protein>
    <submittedName>
        <fullName evidence="2">ASCH domain-containing protein</fullName>
    </submittedName>
</protein>
<name>A0AAX3LWP4_9BACL</name>
<dbReference type="Gene3D" id="2.30.130.30">
    <property type="entry name" value="Hypothetical protein"/>
    <property type="match status" value="1"/>
</dbReference>
<dbReference type="AlphaFoldDB" id="A0AAX3LWP4"/>
<dbReference type="KEGG" id="pka:PQ456_14025"/>
<reference evidence="2 3" key="1">
    <citation type="submission" date="2023-02" db="EMBL/GenBank/DDBJ databases">
        <title>Genome sequence of Paenibacillus kyungheensis KACC 18744.</title>
        <authorList>
            <person name="Kim S."/>
            <person name="Heo J."/>
            <person name="Kwon S.-W."/>
        </authorList>
    </citation>
    <scope>NUCLEOTIDE SEQUENCE [LARGE SCALE GENOMIC DNA]</scope>
    <source>
        <strain evidence="2 3">KACC 18744</strain>
    </source>
</reference>
<dbReference type="InterPro" id="IPR015947">
    <property type="entry name" value="PUA-like_sf"/>
</dbReference>
<organism evidence="2 3">
    <name type="scientific">Paenibacillus kyungheensis</name>
    <dbReference type="NCBI Taxonomy" id="1452732"/>
    <lineage>
        <taxon>Bacteria</taxon>
        <taxon>Bacillati</taxon>
        <taxon>Bacillota</taxon>
        <taxon>Bacilli</taxon>
        <taxon>Bacillales</taxon>
        <taxon>Paenibacillaceae</taxon>
        <taxon>Paenibacillus</taxon>
    </lineage>
</organism>
<evidence type="ECO:0000259" key="1">
    <source>
        <dbReference type="Pfam" id="PF04266"/>
    </source>
</evidence>
<proteinExistence type="predicted"/>
<dbReference type="Pfam" id="PF04266">
    <property type="entry name" value="ASCH"/>
    <property type="match status" value="1"/>
</dbReference>
<dbReference type="SUPFAM" id="SSF88697">
    <property type="entry name" value="PUA domain-like"/>
    <property type="match status" value="1"/>
</dbReference>
<accession>A0AAX3LWP4</accession>